<keyword evidence="1" id="KW-0378">Hydrolase</keyword>
<keyword evidence="1" id="KW-0224">Dipeptidase</keyword>
<evidence type="ECO:0000256" key="3">
    <source>
        <dbReference type="SAM" id="Phobius"/>
    </source>
</evidence>
<feature type="compositionally biased region" description="Polar residues" evidence="2">
    <location>
        <begin position="462"/>
        <end position="479"/>
    </location>
</feature>
<keyword evidence="1" id="KW-0479">Metal-binding</keyword>
<dbReference type="CDD" id="cd01301">
    <property type="entry name" value="rDP_like"/>
    <property type="match status" value="1"/>
</dbReference>
<keyword evidence="1" id="KW-1015">Disulfide bond</keyword>
<comment type="caution">
    <text evidence="4">The sequence shown here is derived from an EMBL/GenBank/DDBJ whole genome shotgun (WGS) entry which is preliminary data.</text>
</comment>
<dbReference type="PANTHER" id="PTHR10443">
    <property type="entry name" value="MICROSOMAL DIPEPTIDASE"/>
    <property type="match status" value="1"/>
</dbReference>
<dbReference type="Pfam" id="PF01244">
    <property type="entry name" value="Peptidase_M19"/>
    <property type="match status" value="1"/>
</dbReference>
<keyword evidence="3" id="KW-1133">Transmembrane helix</keyword>
<keyword evidence="1" id="KW-0862">Zinc</keyword>
<dbReference type="PROSITE" id="PS51365">
    <property type="entry name" value="RENAL_DIPEPTIDASE_2"/>
    <property type="match status" value="1"/>
</dbReference>
<accession>A0ABP1RJZ3</accession>
<comment type="cofactor">
    <cofactor evidence="1">
        <name>Zn(2+)</name>
        <dbReference type="ChEBI" id="CHEBI:29105"/>
    </cofactor>
</comment>
<dbReference type="InterPro" id="IPR032466">
    <property type="entry name" value="Metal_Hydrolase"/>
</dbReference>
<evidence type="ECO:0000313" key="4">
    <source>
        <dbReference type="EMBL" id="CAL8129328.1"/>
    </source>
</evidence>
<organism evidence="4 5">
    <name type="scientific">Orchesella dallaii</name>
    <dbReference type="NCBI Taxonomy" id="48710"/>
    <lineage>
        <taxon>Eukaryota</taxon>
        <taxon>Metazoa</taxon>
        <taxon>Ecdysozoa</taxon>
        <taxon>Arthropoda</taxon>
        <taxon>Hexapoda</taxon>
        <taxon>Collembola</taxon>
        <taxon>Entomobryomorpha</taxon>
        <taxon>Entomobryoidea</taxon>
        <taxon>Orchesellidae</taxon>
        <taxon>Orchesellinae</taxon>
        <taxon>Orchesella</taxon>
    </lineage>
</organism>
<keyword evidence="1" id="KW-0449">Lipoprotein</keyword>
<proteinExistence type="inferred from homology"/>
<comment type="subunit">
    <text evidence="1">Homodimer; disulfide-linked.</text>
</comment>
<keyword evidence="1" id="KW-0482">Metalloprotease</keyword>
<keyword evidence="1" id="KW-0325">Glycoprotein</keyword>
<keyword evidence="3" id="KW-0812">Transmembrane</keyword>
<evidence type="ECO:0000256" key="1">
    <source>
        <dbReference type="RuleBase" id="RU341113"/>
    </source>
</evidence>
<comment type="catalytic activity">
    <reaction evidence="1">
        <text>an L-aminoacyl-L-amino acid + H2O = 2 an L-alpha-amino acid</text>
        <dbReference type="Rhea" id="RHEA:48940"/>
        <dbReference type="ChEBI" id="CHEBI:15377"/>
        <dbReference type="ChEBI" id="CHEBI:59869"/>
        <dbReference type="ChEBI" id="CHEBI:77460"/>
        <dbReference type="EC" id="3.4.13.19"/>
    </reaction>
</comment>
<keyword evidence="1" id="KW-0645">Protease</keyword>
<feature type="region of interest" description="Disordered" evidence="2">
    <location>
        <begin position="460"/>
        <end position="479"/>
    </location>
</feature>
<dbReference type="Proteomes" id="UP001642540">
    <property type="component" value="Unassembled WGS sequence"/>
</dbReference>
<dbReference type="EC" id="3.4.13.19" evidence="1"/>
<feature type="transmembrane region" description="Helical" evidence="3">
    <location>
        <begin position="16"/>
        <end position="37"/>
    </location>
</feature>
<dbReference type="EMBL" id="CAXLJM020000076">
    <property type="protein sequence ID" value="CAL8129328.1"/>
    <property type="molecule type" value="Genomic_DNA"/>
</dbReference>
<comment type="similarity">
    <text evidence="1">Belongs to the metallo-dependent hydrolases superfamily. Peptidase M19 family.</text>
</comment>
<dbReference type="InterPro" id="IPR008257">
    <property type="entry name" value="Pept_M19"/>
</dbReference>
<name>A0ABP1RJZ3_9HEXA</name>
<dbReference type="SUPFAM" id="SSF51556">
    <property type="entry name" value="Metallo-dependent hydrolases"/>
    <property type="match status" value="1"/>
</dbReference>
<sequence length="531" mass="58741">MNCFCCNVKRETRGKIYATLIIAMITVLSVLFGVLLFELPWAEAPPILSKVRDYDGDGNISSMDKALHVLNMYPVVDGHNDFPFNVRKLFQNQLSKVNFSSNLSEVEPWASYSESHTDIPRLRQGHVGGVFWVAYTPCETQGKDSVIQTFEQIELIHRLVEEYSNDLILVTNAGELGNAKKQGKIASLIGVEGGHSISSSPAILRTLYRLGARYMTLTHQCNTPWADSSLVDNKENPMSSSNQNGLSDFGQELIDEMNRIGMMVDLSHVSEAAMITALNRSVAPVIFSHSGAKAICDHHRNVADDILLMLKENGGIIMINFYPKFVNCNNSRNATLKDVADHIDHVRNLIGAEHVGLGTDYDGVPSTTEGLEDVSKFPDLFVELVDRGWSLKELSKLSFRNIHRVMRRVELVRDQLASKNSTRTMETVLSNAVVKEKNLTVEIETSGSLRNLIDKVAETKAPESTTNGNMASSRSPTTIPSLIMSDFTGKLEEDSVIPEELNESESESTAAGITTEAIDYLAVDQLDEAKQ</sequence>
<keyword evidence="3" id="KW-0472">Membrane</keyword>
<evidence type="ECO:0000256" key="2">
    <source>
        <dbReference type="SAM" id="MobiDB-lite"/>
    </source>
</evidence>
<dbReference type="PANTHER" id="PTHR10443:SF12">
    <property type="entry name" value="DIPEPTIDASE"/>
    <property type="match status" value="1"/>
</dbReference>
<gene>
    <name evidence="4" type="ORF">ODALV1_LOCUS23084</name>
</gene>
<comment type="subcellular location">
    <subcellularLocation>
        <location evidence="1">Membrane</location>
        <topology evidence="1">Lipid-anchor</topology>
        <topology evidence="1">GPI-anchor</topology>
    </subcellularLocation>
</comment>
<reference evidence="4 5" key="1">
    <citation type="submission" date="2024-08" db="EMBL/GenBank/DDBJ databases">
        <authorList>
            <person name="Cucini C."/>
            <person name="Frati F."/>
        </authorList>
    </citation>
    <scope>NUCLEOTIDE SEQUENCE [LARGE SCALE GENOMIC DNA]</scope>
</reference>
<evidence type="ECO:0000313" key="5">
    <source>
        <dbReference type="Proteomes" id="UP001642540"/>
    </source>
</evidence>
<keyword evidence="1" id="KW-0336">GPI-anchor</keyword>
<dbReference type="Gene3D" id="3.20.20.140">
    <property type="entry name" value="Metal-dependent hydrolases"/>
    <property type="match status" value="1"/>
</dbReference>
<keyword evidence="5" id="KW-1185">Reference proteome</keyword>
<protein>
    <recommendedName>
        <fullName evidence="1">Dipeptidase</fullName>
        <ecNumber evidence="1">3.4.13.19</ecNumber>
    </recommendedName>
</protein>